<reference evidence="1 2" key="1">
    <citation type="submission" date="2024-01" db="EMBL/GenBank/DDBJ databases">
        <title>The genomes of 5 underutilized Papilionoideae crops provide insights into root nodulation and disease resistanc.</title>
        <authorList>
            <person name="Jiang F."/>
        </authorList>
    </citation>
    <scope>NUCLEOTIDE SEQUENCE [LARGE SCALE GENOMIC DNA]</scope>
    <source>
        <strain evidence="1">JINMINGXINNONG_FW02</strain>
        <tissue evidence="1">Leaves</tissue>
    </source>
</reference>
<keyword evidence="2" id="KW-1185">Reference proteome</keyword>
<organism evidence="1 2">
    <name type="scientific">Phaseolus coccineus</name>
    <name type="common">Scarlet runner bean</name>
    <name type="synonym">Phaseolus multiflorus</name>
    <dbReference type="NCBI Taxonomy" id="3886"/>
    <lineage>
        <taxon>Eukaryota</taxon>
        <taxon>Viridiplantae</taxon>
        <taxon>Streptophyta</taxon>
        <taxon>Embryophyta</taxon>
        <taxon>Tracheophyta</taxon>
        <taxon>Spermatophyta</taxon>
        <taxon>Magnoliopsida</taxon>
        <taxon>eudicotyledons</taxon>
        <taxon>Gunneridae</taxon>
        <taxon>Pentapetalae</taxon>
        <taxon>rosids</taxon>
        <taxon>fabids</taxon>
        <taxon>Fabales</taxon>
        <taxon>Fabaceae</taxon>
        <taxon>Papilionoideae</taxon>
        <taxon>50 kb inversion clade</taxon>
        <taxon>NPAAA clade</taxon>
        <taxon>indigoferoid/millettioid clade</taxon>
        <taxon>Phaseoleae</taxon>
        <taxon>Phaseolus</taxon>
    </lineage>
</organism>
<protein>
    <submittedName>
        <fullName evidence="1">Uncharacterized protein</fullName>
    </submittedName>
</protein>
<name>A0AAN9QY71_PHACN</name>
<dbReference type="AlphaFoldDB" id="A0AAN9QY71"/>
<evidence type="ECO:0000313" key="1">
    <source>
        <dbReference type="EMBL" id="KAK7347403.1"/>
    </source>
</evidence>
<proteinExistence type="predicted"/>
<dbReference type="EMBL" id="JAYMYR010000008">
    <property type="protein sequence ID" value="KAK7347403.1"/>
    <property type="molecule type" value="Genomic_DNA"/>
</dbReference>
<accession>A0AAN9QY71</accession>
<gene>
    <name evidence="1" type="ORF">VNO80_21933</name>
</gene>
<sequence>MDFICSLSLLHMLLSSPFENNALFISMPPPYPLLDIHMDFESPKLDTLKRTPGSSPYASFPFPSNQGFIGVARKLRLFLPVPYSKKKI</sequence>
<dbReference type="Proteomes" id="UP001374584">
    <property type="component" value="Unassembled WGS sequence"/>
</dbReference>
<comment type="caution">
    <text evidence="1">The sequence shown here is derived from an EMBL/GenBank/DDBJ whole genome shotgun (WGS) entry which is preliminary data.</text>
</comment>
<evidence type="ECO:0000313" key="2">
    <source>
        <dbReference type="Proteomes" id="UP001374584"/>
    </source>
</evidence>